<organism evidence="4 5">
    <name type="scientific">Lithohypha guttulata</name>
    <dbReference type="NCBI Taxonomy" id="1690604"/>
    <lineage>
        <taxon>Eukaryota</taxon>
        <taxon>Fungi</taxon>
        <taxon>Dikarya</taxon>
        <taxon>Ascomycota</taxon>
        <taxon>Pezizomycotina</taxon>
        <taxon>Eurotiomycetes</taxon>
        <taxon>Chaetothyriomycetidae</taxon>
        <taxon>Chaetothyriales</taxon>
        <taxon>Trichomeriaceae</taxon>
        <taxon>Lithohypha</taxon>
    </lineage>
</organism>
<accession>A0ABR0JXF9</accession>
<name>A0ABR0JXF9_9EURO</name>
<gene>
    <name evidence="4" type="ORF">LTR24_009556</name>
</gene>
<feature type="domain" description="Nephrocystin 3-like N-terminal" evidence="3">
    <location>
        <begin position="406"/>
        <end position="518"/>
    </location>
</feature>
<dbReference type="Pfam" id="PF24809">
    <property type="entry name" value="DUF7708"/>
    <property type="match status" value="1"/>
</dbReference>
<evidence type="ECO:0000313" key="4">
    <source>
        <dbReference type="EMBL" id="KAK5077552.1"/>
    </source>
</evidence>
<sequence length="563" mass="63772">MRKMIGRRGLRVRKNLVYLSHSKSTLTRVARTLRPAFEAERSWQISNLYAKIQSQIDVSMNLPSNADTALAHAQALLAKHSSRRRGRHQARITAFCDVVNAYSPIFESMAHVVPFGIGSAIWSAFAALITVVSRKSQIEQQFEQAMQSLSTSLRRAGDYRKIYPTKKMFEHIATLHVQVFQFVILSGTYFLRQDWKGSIARTFRSSTGFNADISQVVHDINMTSKNVEQEGRIAAKYEQRSIRTTVESMGVTVSASEAKICSMQNALTHSRLLHAKEKLVPRKYSAQDIFEKAKQQVYRRGRTTDQAQMCGSLLRDEKMLTWSRPTTAVANCTKQQRQQDTVSRVLCLQSQQPNDATISHVSLQILQPRPNTIVLHSMYQNLIPQVLPSIASSGNQVGSDDEGDHTSRKRGVRSMLQEAIFQLLAQRPPLVLEIPVQDQVAELSDEPPCAELWSLLELLIELVISPSATNNEGILWVIDRLDTCDFRSRSADNRLPSLLHKLQHLAVKAAGRLRVLIVTAYKLSSLDKRWDEAECSVHHDADEEEETERRATWLTLEYEACHR</sequence>
<evidence type="ECO:0000259" key="3">
    <source>
        <dbReference type="Pfam" id="PF24883"/>
    </source>
</evidence>
<evidence type="ECO:0000256" key="1">
    <source>
        <dbReference type="ARBA" id="ARBA00022737"/>
    </source>
</evidence>
<dbReference type="Pfam" id="PF24883">
    <property type="entry name" value="NPHP3_N"/>
    <property type="match status" value="1"/>
</dbReference>
<keyword evidence="5" id="KW-1185">Reference proteome</keyword>
<protein>
    <recommendedName>
        <fullName evidence="6">Fungal STAND N-terminal Goodbye domain-containing protein</fullName>
    </recommendedName>
</protein>
<comment type="caution">
    <text evidence="4">The sequence shown here is derived from an EMBL/GenBank/DDBJ whole genome shotgun (WGS) entry which is preliminary data.</text>
</comment>
<proteinExistence type="predicted"/>
<dbReference type="InterPro" id="IPR056884">
    <property type="entry name" value="NPHP3-like_N"/>
</dbReference>
<dbReference type="Proteomes" id="UP001345013">
    <property type="component" value="Unassembled WGS sequence"/>
</dbReference>
<evidence type="ECO:0000313" key="5">
    <source>
        <dbReference type="Proteomes" id="UP001345013"/>
    </source>
</evidence>
<dbReference type="EMBL" id="JAVRRG010000215">
    <property type="protein sequence ID" value="KAK5077552.1"/>
    <property type="molecule type" value="Genomic_DNA"/>
</dbReference>
<feature type="domain" description="DUF7708" evidence="2">
    <location>
        <begin position="92"/>
        <end position="238"/>
    </location>
</feature>
<reference evidence="4 5" key="1">
    <citation type="submission" date="2023-08" db="EMBL/GenBank/DDBJ databases">
        <title>Black Yeasts Isolated from many extreme environments.</title>
        <authorList>
            <person name="Coleine C."/>
            <person name="Stajich J.E."/>
            <person name="Selbmann L."/>
        </authorList>
    </citation>
    <scope>NUCLEOTIDE SEQUENCE [LARGE SCALE GENOMIC DNA]</scope>
    <source>
        <strain evidence="4 5">CCFEE 5885</strain>
    </source>
</reference>
<evidence type="ECO:0008006" key="6">
    <source>
        <dbReference type="Google" id="ProtNLM"/>
    </source>
</evidence>
<dbReference type="InterPro" id="IPR056125">
    <property type="entry name" value="DUF7708"/>
</dbReference>
<evidence type="ECO:0000259" key="2">
    <source>
        <dbReference type="Pfam" id="PF24809"/>
    </source>
</evidence>
<keyword evidence="1" id="KW-0677">Repeat</keyword>